<protein>
    <submittedName>
        <fullName evidence="2">Uncharacterized protein</fullName>
    </submittedName>
</protein>
<proteinExistence type="predicted"/>
<dbReference type="HOGENOM" id="CLU_3180354_0_0_10"/>
<evidence type="ECO:0000313" key="3">
    <source>
        <dbReference type="Proteomes" id="UP000016496"/>
    </source>
</evidence>
<accession>U2CNG9</accession>
<feature type="region of interest" description="Disordered" evidence="1">
    <location>
        <begin position="1"/>
        <end position="22"/>
    </location>
</feature>
<gene>
    <name evidence="2" type="ORF">HMPREF1981_01549</name>
</gene>
<dbReference type="PATRIC" id="fig|1321819.3.peg.1425"/>
<dbReference type="EMBL" id="AWSV01000085">
    <property type="protein sequence ID" value="ERI85613.1"/>
    <property type="molecule type" value="Genomic_DNA"/>
</dbReference>
<dbReference type="Proteomes" id="UP000016496">
    <property type="component" value="Unassembled WGS sequence"/>
</dbReference>
<evidence type="ECO:0000313" key="2">
    <source>
        <dbReference type="EMBL" id="ERI85613.1"/>
    </source>
</evidence>
<organism evidence="2 3">
    <name type="scientific">Bacteroides pyogenes F0041</name>
    <dbReference type="NCBI Taxonomy" id="1321819"/>
    <lineage>
        <taxon>Bacteria</taxon>
        <taxon>Pseudomonadati</taxon>
        <taxon>Bacteroidota</taxon>
        <taxon>Bacteroidia</taxon>
        <taxon>Bacteroidales</taxon>
        <taxon>Bacteroidaceae</taxon>
        <taxon>Bacteroides</taxon>
    </lineage>
</organism>
<feature type="compositionally biased region" description="Basic residues" evidence="1">
    <location>
        <begin position="1"/>
        <end position="14"/>
    </location>
</feature>
<name>U2CNG9_9BACE</name>
<reference evidence="2 3" key="1">
    <citation type="submission" date="2013-08" db="EMBL/GenBank/DDBJ databases">
        <authorList>
            <person name="Weinstock G."/>
            <person name="Sodergren E."/>
            <person name="Wylie T."/>
            <person name="Fulton L."/>
            <person name="Fulton R."/>
            <person name="Fronick C."/>
            <person name="O'Laughlin M."/>
            <person name="Godfrey J."/>
            <person name="Miner T."/>
            <person name="Herter B."/>
            <person name="Appelbaum E."/>
            <person name="Cordes M."/>
            <person name="Lek S."/>
            <person name="Wollam A."/>
            <person name="Pepin K.H."/>
            <person name="Palsikar V.B."/>
            <person name="Mitreva M."/>
            <person name="Wilson R.K."/>
        </authorList>
    </citation>
    <scope>NUCLEOTIDE SEQUENCE [LARGE SCALE GENOMIC DNA]</scope>
    <source>
        <strain evidence="2 3">F0041</strain>
    </source>
</reference>
<comment type="caution">
    <text evidence="2">The sequence shown here is derived from an EMBL/GenBank/DDBJ whole genome shotgun (WGS) entry which is preliminary data.</text>
</comment>
<evidence type="ECO:0000256" key="1">
    <source>
        <dbReference type="SAM" id="MobiDB-lite"/>
    </source>
</evidence>
<sequence>MSQRQKQRYKKVKKSNSITLKNNQKRMLQLNQTHFFQKKKQENAIF</sequence>
<dbReference type="AlphaFoldDB" id="U2CNG9"/>